<reference evidence="1" key="1">
    <citation type="submission" date="2021-10" db="EMBL/GenBank/DDBJ databases">
        <title>Psilocybe cubensis genome.</title>
        <authorList>
            <person name="Mckernan K.J."/>
            <person name="Crawford S."/>
            <person name="Trippe A."/>
            <person name="Kane L.T."/>
            <person name="Mclaughlin S."/>
        </authorList>
    </citation>
    <scope>NUCLEOTIDE SEQUENCE</scope>
    <source>
        <strain evidence="1">MGC-MH-2018</strain>
    </source>
</reference>
<protein>
    <submittedName>
        <fullName evidence="1">Uncharacterized protein</fullName>
    </submittedName>
</protein>
<gene>
    <name evidence="1" type="ORF">JR316_0011958</name>
</gene>
<accession>A0ACB8GLG6</accession>
<dbReference type="Proteomes" id="UP000664032">
    <property type="component" value="Unassembled WGS sequence"/>
</dbReference>
<evidence type="ECO:0000313" key="1">
    <source>
        <dbReference type="EMBL" id="KAH9476383.1"/>
    </source>
</evidence>
<proteinExistence type="predicted"/>
<dbReference type="EMBL" id="JAFIQS020000011">
    <property type="protein sequence ID" value="KAH9476383.1"/>
    <property type="molecule type" value="Genomic_DNA"/>
</dbReference>
<organism evidence="1 2">
    <name type="scientific">Psilocybe cubensis</name>
    <name type="common">Psychedelic mushroom</name>
    <name type="synonym">Stropharia cubensis</name>
    <dbReference type="NCBI Taxonomy" id="181762"/>
    <lineage>
        <taxon>Eukaryota</taxon>
        <taxon>Fungi</taxon>
        <taxon>Dikarya</taxon>
        <taxon>Basidiomycota</taxon>
        <taxon>Agaricomycotina</taxon>
        <taxon>Agaricomycetes</taxon>
        <taxon>Agaricomycetidae</taxon>
        <taxon>Agaricales</taxon>
        <taxon>Agaricineae</taxon>
        <taxon>Strophariaceae</taxon>
        <taxon>Psilocybe</taxon>
    </lineage>
</organism>
<keyword evidence="2" id="KW-1185">Reference proteome</keyword>
<comment type="caution">
    <text evidence="1">The sequence shown here is derived from an EMBL/GenBank/DDBJ whole genome shotgun (WGS) entry which is preliminary data.</text>
</comment>
<sequence>MYNWIIHLKDFGPDRSQPISNDAMFRVNNFSMDYFADAFPLPNQQRGVRYFDWQAWSSFVISAMTEAILIAAPGGFACIPLKSTHNFYVFWIPILCFEALLCALADGRGVYVSRTSAVAVAVAGGAGASSGNAVARDQAAREGLGLPSLRRRGGDLVQVLYRGSVVYFASIAMTYMAPIIFWVALPQGLSEVPLGFCVALPSVLSARLILGIRRTAAAKDRLGWSLGTGVGDLTTFEVRRDLTAFDVQVHVHRVGSGCTGIGVGAGEEHMHTVYA</sequence>
<name>A0ACB8GLG6_PSICU</name>
<evidence type="ECO:0000313" key="2">
    <source>
        <dbReference type="Proteomes" id="UP000664032"/>
    </source>
</evidence>